<gene>
    <name evidence="2" type="ORF">KDW96_12270</name>
</gene>
<evidence type="ECO:0000313" key="3">
    <source>
        <dbReference type="Proteomes" id="UP001059672"/>
    </source>
</evidence>
<feature type="compositionally biased region" description="Pro residues" evidence="1">
    <location>
        <begin position="192"/>
        <end position="201"/>
    </location>
</feature>
<evidence type="ECO:0000256" key="1">
    <source>
        <dbReference type="SAM" id="MobiDB-lite"/>
    </source>
</evidence>
<feature type="region of interest" description="Disordered" evidence="1">
    <location>
        <begin position="94"/>
        <end position="116"/>
    </location>
</feature>
<proteinExistence type="predicted"/>
<evidence type="ECO:0000313" key="2">
    <source>
        <dbReference type="EMBL" id="UTW05967.1"/>
    </source>
</evidence>
<feature type="compositionally biased region" description="Basic and acidic residues" evidence="1">
    <location>
        <begin position="178"/>
        <end position="187"/>
    </location>
</feature>
<name>A0ABY5H137_9PSED</name>
<feature type="region of interest" description="Disordered" evidence="1">
    <location>
        <begin position="178"/>
        <end position="201"/>
    </location>
</feature>
<dbReference type="RefSeq" id="WP_255836544.1">
    <property type="nucleotide sequence ID" value="NZ_CP073346.1"/>
</dbReference>
<protein>
    <recommendedName>
        <fullName evidence="4">Phospholipase C accessory protein PlcR</fullName>
    </recommendedName>
</protein>
<evidence type="ECO:0008006" key="4">
    <source>
        <dbReference type="Google" id="ProtNLM"/>
    </source>
</evidence>
<reference evidence="2" key="1">
    <citation type="submission" date="2021-04" db="EMBL/GenBank/DDBJ databases">
        <title>Oceanospirillales bacteria with DddD are important DMSP degraders in coastal seawater.</title>
        <authorList>
            <person name="Liu J."/>
        </authorList>
    </citation>
    <scope>NUCLEOTIDE SEQUENCE</scope>
    <source>
        <strain evidence="2">D13-4</strain>
    </source>
</reference>
<dbReference type="Proteomes" id="UP001059672">
    <property type="component" value="Chromosome"/>
</dbReference>
<organism evidence="2 3">
    <name type="scientific">Pseudomonas benzenivorans</name>
    <dbReference type="NCBI Taxonomy" id="556533"/>
    <lineage>
        <taxon>Bacteria</taxon>
        <taxon>Pseudomonadati</taxon>
        <taxon>Pseudomonadota</taxon>
        <taxon>Gammaproteobacteria</taxon>
        <taxon>Pseudomonadales</taxon>
        <taxon>Pseudomonadaceae</taxon>
        <taxon>Pseudomonas</taxon>
    </lineage>
</organism>
<sequence>MRRWLGAALLGCGGAVALTLWLSPAAAPVRLSAPARAKLLPEPARLAPVAVAPATVQAQATVSAAAAESPAEAPVQPSLEPVEAQVLMQLMLERGDPRSPPLGELKPRPTPSPAELADPVQYQAFEDRHSRAELQAYAGGVQQIPAIRARIEEAAQSGERNAAELNEARAALEQLEMLQRKLEREAPELLPGAPPPGSGGS</sequence>
<accession>A0ABY5H137</accession>
<dbReference type="EMBL" id="CP073346">
    <property type="protein sequence ID" value="UTW05967.1"/>
    <property type="molecule type" value="Genomic_DNA"/>
</dbReference>
<keyword evidence="3" id="KW-1185">Reference proteome</keyword>